<sequence>MDSSTPPDTMADDDQDLSSLRITQNSVLYTTLDELNSIDIINIEQHIDTLWKKLRTAFSENTDTSITGTTNFIVWALNNVKRALLCRILEGEHADVIRSYSLDIQGRLSAMAKRWDASPGLFYALFGSQIVGSRAGIEIFNDLLKVQPELLLTDIVYRYIDVPRNDAKRYGPRATKNPLRLLKEAVHHFQLSLARRKQRAAVPHTPSEGAPSTDYGDEDRESISDSNEHQDEPDSGDKHTPDAQQAPAADPSSINAKTSGDDAAADVRSSAKTPTKQGTKPRRSRFLGTDSFISHLQENRKRARDEVLSSPEQPRREAQAFPESLQCSELLVTQETNELFYNAGTAPQNSGEEDESDLEPFKSGFWPGPFGSRESQRLRSASEELNAEPKFKRRRYSSIGVFQGTNLSPLQEPDVTDAIANWTPPKLGLPVRHEPVTPVQQRPAALKTVRSDSFADQSADVAPAQSKSPASRGHSISINQREQSIETKRESTASAKAACTSITPPGMRSMSGPKYRTMLEEISASAHRLAPGSMLNDSIINTLLHRLSSANTLVVNTLFLESRNVSDRVFEQMTKTQSTEILLPVCRNRHWVLYVFFRQENKVRLFDSLPGIMPVDEIANTVILPFLHRMGVSGEIKIDLDASQCPRQRNDVDCGLFTILFAHHVSGFSESMPTDVTSETLDAHRRHLGQCLLTSSHAALSPKEFTRIAMLGRRGRDRLVNLARCTVEFVRQRQAFNTLFRAEYCPSQPIKDLEKVHSDIKCTWETRFVISALDDTHFHHARLVQHAITMQIERDKYKKEMKRSHQIRTAIQTLLDNIDPADPTGSFSSQSDVARPLRVKTMMNLRLAADVAADVISESSGLSSEEGEGRGECNPFTICVVHVLIARFIRQKL</sequence>
<name>A0A166V8Q0_9PEZI</name>
<feature type="compositionally biased region" description="Polar residues" evidence="5">
    <location>
        <begin position="338"/>
        <end position="350"/>
    </location>
</feature>
<comment type="caution">
    <text evidence="7">The sequence shown here is derived from an EMBL/GenBank/DDBJ whole genome shotgun (WGS) entry which is preliminary data.</text>
</comment>
<feature type="compositionally biased region" description="Polar residues" evidence="5">
    <location>
        <begin position="465"/>
        <end position="482"/>
    </location>
</feature>
<dbReference type="GO" id="GO:0019783">
    <property type="term" value="F:ubiquitin-like protein peptidase activity"/>
    <property type="evidence" value="ECO:0007669"/>
    <property type="project" value="UniProtKB-ARBA"/>
</dbReference>
<dbReference type="PROSITE" id="PS50600">
    <property type="entry name" value="ULP_PROTEASE"/>
    <property type="match status" value="1"/>
</dbReference>
<dbReference type="Pfam" id="PF02902">
    <property type="entry name" value="Peptidase_C48"/>
    <property type="match status" value="1"/>
</dbReference>
<dbReference type="InterPro" id="IPR003653">
    <property type="entry name" value="Peptidase_C48_C"/>
</dbReference>
<evidence type="ECO:0000256" key="2">
    <source>
        <dbReference type="ARBA" id="ARBA00022670"/>
    </source>
</evidence>
<keyword evidence="2 7" id="KW-0645">Protease</keyword>
<keyword evidence="3" id="KW-0378">Hydrolase</keyword>
<feature type="compositionally biased region" description="Basic and acidic residues" evidence="5">
    <location>
        <begin position="297"/>
        <end position="318"/>
    </location>
</feature>
<feature type="compositionally biased region" description="Basic and acidic residues" evidence="5">
    <location>
        <begin position="374"/>
        <end position="390"/>
    </location>
</feature>
<dbReference type="AlphaFoldDB" id="A0A166V8Q0"/>
<evidence type="ECO:0000256" key="3">
    <source>
        <dbReference type="ARBA" id="ARBA00022801"/>
    </source>
</evidence>
<feature type="compositionally biased region" description="Basic and acidic residues" evidence="5">
    <location>
        <begin position="221"/>
        <end position="241"/>
    </location>
</feature>
<evidence type="ECO:0000313" key="7">
    <source>
        <dbReference type="EMBL" id="KZL74301.1"/>
    </source>
</evidence>
<reference evidence="7 8" key="1">
    <citation type="submission" date="2015-06" db="EMBL/GenBank/DDBJ databases">
        <title>Survival trade-offs in plant roots during colonization by closely related pathogenic and mutualistic fungi.</title>
        <authorList>
            <person name="Hacquard S."/>
            <person name="Kracher B."/>
            <person name="Hiruma K."/>
            <person name="Weinman A."/>
            <person name="Muench P."/>
            <person name="Garrido Oter R."/>
            <person name="Ver Loren van Themaat E."/>
            <person name="Dallerey J.-F."/>
            <person name="Damm U."/>
            <person name="Henrissat B."/>
            <person name="Lespinet O."/>
            <person name="Thon M."/>
            <person name="Kemen E."/>
            <person name="McHardy A.C."/>
            <person name="Schulze-Lefert P."/>
            <person name="O'Connell R.J."/>
        </authorList>
    </citation>
    <scope>NUCLEOTIDE SEQUENCE [LARGE SCALE GENOMIC DNA]</scope>
    <source>
        <strain evidence="7 8">0861</strain>
    </source>
</reference>
<feature type="domain" description="Ubiquitin-like protease family profile" evidence="6">
    <location>
        <begin position="500"/>
        <end position="665"/>
    </location>
</feature>
<protein>
    <submittedName>
        <fullName evidence="7">Ulp1 protease family protein</fullName>
    </submittedName>
</protein>
<evidence type="ECO:0000256" key="1">
    <source>
        <dbReference type="ARBA" id="ARBA00005234"/>
    </source>
</evidence>
<comment type="similarity">
    <text evidence="1">Belongs to the peptidase C48 family.</text>
</comment>
<proteinExistence type="inferred from homology"/>
<evidence type="ECO:0000256" key="5">
    <source>
        <dbReference type="SAM" id="MobiDB-lite"/>
    </source>
</evidence>
<gene>
    <name evidence="7" type="ORF">CT0861_12355</name>
</gene>
<dbReference type="SUPFAM" id="SSF54001">
    <property type="entry name" value="Cysteine proteinases"/>
    <property type="match status" value="1"/>
</dbReference>
<dbReference type="PANTHER" id="PTHR46915">
    <property type="entry name" value="UBIQUITIN-LIKE PROTEASE 4-RELATED"/>
    <property type="match status" value="1"/>
</dbReference>
<dbReference type="PANTHER" id="PTHR46915:SF2">
    <property type="entry name" value="UBIQUITIN-LIKE PROTEASE 4"/>
    <property type="match status" value="1"/>
</dbReference>
<dbReference type="GO" id="GO:0016926">
    <property type="term" value="P:protein desumoylation"/>
    <property type="evidence" value="ECO:0007669"/>
    <property type="project" value="UniProtKB-ARBA"/>
</dbReference>
<dbReference type="InterPro" id="IPR038765">
    <property type="entry name" value="Papain-like_cys_pep_sf"/>
</dbReference>
<dbReference type="STRING" id="708197.A0A166V8Q0"/>
<feature type="region of interest" description="Disordered" evidence="5">
    <location>
        <begin position="338"/>
        <end position="390"/>
    </location>
</feature>
<keyword evidence="8" id="KW-1185">Reference proteome</keyword>
<organism evidence="7 8">
    <name type="scientific">Colletotrichum tofieldiae</name>
    <dbReference type="NCBI Taxonomy" id="708197"/>
    <lineage>
        <taxon>Eukaryota</taxon>
        <taxon>Fungi</taxon>
        <taxon>Dikarya</taxon>
        <taxon>Ascomycota</taxon>
        <taxon>Pezizomycotina</taxon>
        <taxon>Sordariomycetes</taxon>
        <taxon>Hypocreomycetidae</taxon>
        <taxon>Glomerellales</taxon>
        <taxon>Glomerellaceae</taxon>
        <taxon>Colletotrichum</taxon>
        <taxon>Colletotrichum spaethianum species complex</taxon>
    </lineage>
</organism>
<feature type="region of interest" description="Disordered" evidence="5">
    <location>
        <begin position="438"/>
        <end position="512"/>
    </location>
</feature>
<evidence type="ECO:0000313" key="8">
    <source>
        <dbReference type="Proteomes" id="UP000076552"/>
    </source>
</evidence>
<accession>A0A166V8Q0</accession>
<feature type="region of interest" description="Disordered" evidence="5">
    <location>
        <begin position="194"/>
        <end position="323"/>
    </location>
</feature>
<evidence type="ECO:0000259" key="6">
    <source>
        <dbReference type="PROSITE" id="PS50600"/>
    </source>
</evidence>
<evidence type="ECO:0000256" key="4">
    <source>
        <dbReference type="ARBA" id="ARBA00022807"/>
    </source>
</evidence>
<dbReference type="GO" id="GO:0008234">
    <property type="term" value="F:cysteine-type peptidase activity"/>
    <property type="evidence" value="ECO:0007669"/>
    <property type="project" value="UniProtKB-KW"/>
</dbReference>
<dbReference type="Proteomes" id="UP000076552">
    <property type="component" value="Unassembled WGS sequence"/>
</dbReference>
<dbReference type="EMBL" id="LFIV01000034">
    <property type="protein sequence ID" value="KZL74301.1"/>
    <property type="molecule type" value="Genomic_DNA"/>
</dbReference>
<keyword evidence="4" id="KW-0788">Thiol protease</keyword>
<dbReference type="GO" id="GO:0006508">
    <property type="term" value="P:proteolysis"/>
    <property type="evidence" value="ECO:0007669"/>
    <property type="project" value="UniProtKB-KW"/>
</dbReference>
<feature type="compositionally biased region" description="Low complexity" evidence="5">
    <location>
        <begin position="242"/>
        <end position="251"/>
    </location>
</feature>
<dbReference type="Gene3D" id="3.40.395.10">
    <property type="entry name" value="Adenoviral Proteinase, Chain A"/>
    <property type="match status" value="1"/>
</dbReference>